<dbReference type="AlphaFoldDB" id="A0A388TJ54"/>
<keyword evidence="2" id="KW-1185">Reference proteome</keyword>
<proteinExistence type="predicted"/>
<gene>
    <name evidence="1" type="ORF">NO2_1285</name>
</gene>
<sequence length="91" mass="10265">MNTRTLTIRVPDNLVSVAQDRAERLGISLSLVLRNELHRFANGGDVVIGDFQPNAKLQKNIAKAEKEHQAGKLEVFSTPKEVLAYLRKLRR</sequence>
<evidence type="ECO:0000313" key="1">
    <source>
        <dbReference type="EMBL" id="GBR76793.1"/>
    </source>
</evidence>
<protein>
    <submittedName>
        <fullName evidence="1">Uncharacterized protein</fullName>
    </submittedName>
</protein>
<name>A0A388TJ54_9BACT</name>
<organism evidence="1 2">
    <name type="scientific">Candidatus Termititenax persephonae</name>
    <dbReference type="NCBI Taxonomy" id="2218525"/>
    <lineage>
        <taxon>Bacteria</taxon>
        <taxon>Bacillati</taxon>
        <taxon>Candidatus Margulisiibacteriota</taxon>
        <taxon>Candidatus Termititenacia</taxon>
        <taxon>Candidatus Termititenacales</taxon>
        <taxon>Candidatus Termititenacaceae</taxon>
        <taxon>Candidatus Termititenax</taxon>
    </lineage>
</organism>
<dbReference type="EMBL" id="BGZO01000049">
    <property type="protein sequence ID" value="GBR76793.1"/>
    <property type="molecule type" value="Genomic_DNA"/>
</dbReference>
<comment type="caution">
    <text evidence="1">The sequence shown here is derived from an EMBL/GenBank/DDBJ whole genome shotgun (WGS) entry which is preliminary data.</text>
</comment>
<accession>A0A388TJ54</accession>
<evidence type="ECO:0000313" key="2">
    <source>
        <dbReference type="Proteomes" id="UP000275925"/>
    </source>
</evidence>
<dbReference type="Proteomes" id="UP000275925">
    <property type="component" value="Unassembled WGS sequence"/>
</dbReference>
<reference evidence="1 2" key="1">
    <citation type="journal article" date="2019" name="ISME J.">
        <title>Genome analyses of uncultured TG2/ZB3 bacteria in 'Margulisbacteria' specifically attached to ectosymbiotic spirochetes of protists in the termite gut.</title>
        <authorList>
            <person name="Utami Y.D."/>
            <person name="Kuwahara H."/>
            <person name="Igai K."/>
            <person name="Murakami T."/>
            <person name="Sugaya K."/>
            <person name="Morikawa T."/>
            <person name="Nagura Y."/>
            <person name="Yuki M."/>
            <person name="Deevong P."/>
            <person name="Inoue T."/>
            <person name="Kihara K."/>
            <person name="Lo N."/>
            <person name="Yamada A."/>
            <person name="Ohkuma M."/>
            <person name="Hongoh Y."/>
        </authorList>
    </citation>
    <scope>NUCLEOTIDE SEQUENCE [LARGE SCALE GENOMIC DNA]</scope>
    <source>
        <strain evidence="1">NkOx7-02</strain>
    </source>
</reference>